<keyword evidence="7" id="KW-1185">Reference proteome</keyword>
<dbReference type="InterPro" id="IPR013762">
    <property type="entry name" value="Integrase-like_cat_sf"/>
</dbReference>
<dbReference type="EMBL" id="MPZS01000002">
    <property type="protein sequence ID" value="OOY12231.1"/>
    <property type="molecule type" value="Genomic_DNA"/>
</dbReference>
<dbReference type="InterPro" id="IPR038488">
    <property type="entry name" value="Integrase_DNA-bd_sf"/>
</dbReference>
<proteinExistence type="inferred from homology"/>
<dbReference type="CDD" id="cd00801">
    <property type="entry name" value="INT_P4_C"/>
    <property type="match status" value="1"/>
</dbReference>
<evidence type="ECO:0000313" key="7">
    <source>
        <dbReference type="Proteomes" id="UP000242224"/>
    </source>
</evidence>
<dbReference type="Gene3D" id="3.30.160.390">
    <property type="entry name" value="Integrase, DNA-binding domain"/>
    <property type="match status" value="1"/>
</dbReference>
<dbReference type="InterPro" id="IPR053876">
    <property type="entry name" value="Phage_int_M"/>
</dbReference>
<reference evidence="6 7" key="1">
    <citation type="submission" date="2016-11" db="EMBL/GenBank/DDBJ databases">
        <title>A multilocus sequence analysis scheme for characterization of bacteria in the genus Thioclava.</title>
        <authorList>
            <person name="Liu Y."/>
            <person name="Shao Z."/>
        </authorList>
    </citation>
    <scope>NUCLEOTIDE SEQUENCE [LARGE SCALE GENOMIC DNA]</scope>
    <source>
        <strain evidence="6 7">11.10-0-13</strain>
    </source>
</reference>
<dbReference type="Proteomes" id="UP000242224">
    <property type="component" value="Unassembled WGS sequence"/>
</dbReference>
<dbReference type="PROSITE" id="PS51898">
    <property type="entry name" value="TYR_RECOMBINASE"/>
    <property type="match status" value="1"/>
</dbReference>
<evidence type="ECO:0000256" key="3">
    <source>
        <dbReference type="ARBA" id="ARBA00023125"/>
    </source>
</evidence>
<dbReference type="PANTHER" id="PTHR30629:SF2">
    <property type="entry name" value="PROPHAGE INTEGRASE INTS-RELATED"/>
    <property type="match status" value="1"/>
</dbReference>
<dbReference type="InterPro" id="IPR050808">
    <property type="entry name" value="Phage_Integrase"/>
</dbReference>
<dbReference type="Pfam" id="PF00589">
    <property type="entry name" value="Phage_integrase"/>
    <property type="match status" value="1"/>
</dbReference>
<dbReference type="RefSeq" id="WP_078574800.1">
    <property type="nucleotide sequence ID" value="NZ_MPZS01000002.1"/>
</dbReference>
<evidence type="ECO:0000256" key="2">
    <source>
        <dbReference type="ARBA" id="ARBA00022908"/>
    </source>
</evidence>
<evidence type="ECO:0000259" key="5">
    <source>
        <dbReference type="PROSITE" id="PS51898"/>
    </source>
</evidence>
<keyword evidence="2" id="KW-0229">DNA integration</keyword>
<comment type="similarity">
    <text evidence="1">Belongs to the 'phage' integrase family.</text>
</comment>
<evidence type="ECO:0000256" key="4">
    <source>
        <dbReference type="ARBA" id="ARBA00023172"/>
    </source>
</evidence>
<comment type="caution">
    <text evidence="6">The sequence shown here is derived from an EMBL/GenBank/DDBJ whole genome shotgun (WGS) entry which is preliminary data.</text>
</comment>
<dbReference type="SUPFAM" id="SSF56349">
    <property type="entry name" value="DNA breaking-rejoining enzymes"/>
    <property type="match status" value="1"/>
</dbReference>
<name>A0ABX3MKY8_9RHOB</name>
<dbReference type="Pfam" id="PF22022">
    <property type="entry name" value="Phage_int_M"/>
    <property type="match status" value="1"/>
</dbReference>
<dbReference type="InterPro" id="IPR011010">
    <property type="entry name" value="DNA_brk_join_enz"/>
</dbReference>
<evidence type="ECO:0000313" key="6">
    <source>
        <dbReference type="EMBL" id="OOY12231.1"/>
    </source>
</evidence>
<protein>
    <recommendedName>
        <fullName evidence="5">Tyr recombinase domain-containing protein</fullName>
    </recommendedName>
</protein>
<dbReference type="InterPro" id="IPR010998">
    <property type="entry name" value="Integrase_recombinase_N"/>
</dbReference>
<dbReference type="Pfam" id="PF13356">
    <property type="entry name" value="Arm-DNA-bind_3"/>
    <property type="match status" value="1"/>
</dbReference>
<organism evidence="6 7">
    <name type="scientific">Thioclava marina</name>
    <dbReference type="NCBI Taxonomy" id="1915077"/>
    <lineage>
        <taxon>Bacteria</taxon>
        <taxon>Pseudomonadati</taxon>
        <taxon>Pseudomonadota</taxon>
        <taxon>Alphaproteobacteria</taxon>
        <taxon>Rhodobacterales</taxon>
        <taxon>Paracoccaceae</taxon>
        <taxon>Thioclava</taxon>
    </lineage>
</organism>
<keyword evidence="4" id="KW-0233">DNA recombination</keyword>
<dbReference type="InterPro" id="IPR025166">
    <property type="entry name" value="Integrase_DNA_bind_dom"/>
</dbReference>
<accession>A0ABX3MKY8</accession>
<dbReference type="PANTHER" id="PTHR30629">
    <property type="entry name" value="PROPHAGE INTEGRASE"/>
    <property type="match status" value="1"/>
</dbReference>
<gene>
    <name evidence="6" type="ORF">BMG00_11160</name>
</gene>
<sequence>MPKRAKELSALDVKRAKHNGCRGNRMLAVGGISGLQLQITPANGKTWILRAMVGTKRREIGLGGYPDVTLAQARERARSVREEIANGNDPVEQKRAARAALAQAQAKAMTFWQAAGQFLPIKQEELSNPKHAAQWRSTLETYVKPFIGDIPVSEVTTSDVLNCLRPIWLTKTDTATKVRGRVEAVLSWAKAAGYRGGENPAAWKDNLDKLLSNPSKITKKQKFPAIQLDDATEWFRDVREGKGISYRALELLALSALRSGSLRNAQWSHINFEKRLWVVPAEFMKDTTGTGGEEHRVPLTEDMLELLSRIPRQSGSDFIFTGSRGPISDGTIRKVMVTLHEKRIKRTQEQSEHAFGYIDSRSKKIAVPHGLRSTFRDWVAERTGFPREMAEIALAHTVGSEVERAYRRSDMVEKRRNMMKAWGDFLNGRQAENLIFMTGS</sequence>
<evidence type="ECO:0000256" key="1">
    <source>
        <dbReference type="ARBA" id="ARBA00008857"/>
    </source>
</evidence>
<keyword evidence="3" id="KW-0238">DNA-binding</keyword>
<feature type="domain" description="Tyr recombinase" evidence="5">
    <location>
        <begin position="212"/>
        <end position="419"/>
    </location>
</feature>
<dbReference type="Gene3D" id="1.10.150.130">
    <property type="match status" value="1"/>
</dbReference>
<dbReference type="Gene3D" id="1.10.443.10">
    <property type="entry name" value="Intergrase catalytic core"/>
    <property type="match status" value="1"/>
</dbReference>
<dbReference type="InterPro" id="IPR002104">
    <property type="entry name" value="Integrase_catalytic"/>
</dbReference>